<reference evidence="1" key="1">
    <citation type="submission" date="2023-05" db="EMBL/GenBank/DDBJ databases">
        <authorList>
            <person name="Stuckert A."/>
        </authorList>
    </citation>
    <scope>NUCLEOTIDE SEQUENCE</scope>
</reference>
<dbReference type="Proteomes" id="UP001162483">
    <property type="component" value="Unassembled WGS sequence"/>
</dbReference>
<evidence type="ECO:0000313" key="2">
    <source>
        <dbReference type="Proteomes" id="UP001162483"/>
    </source>
</evidence>
<organism evidence="1 2">
    <name type="scientific">Staurois parvus</name>
    <dbReference type="NCBI Taxonomy" id="386267"/>
    <lineage>
        <taxon>Eukaryota</taxon>
        <taxon>Metazoa</taxon>
        <taxon>Chordata</taxon>
        <taxon>Craniata</taxon>
        <taxon>Vertebrata</taxon>
        <taxon>Euteleostomi</taxon>
        <taxon>Amphibia</taxon>
        <taxon>Batrachia</taxon>
        <taxon>Anura</taxon>
        <taxon>Neobatrachia</taxon>
        <taxon>Ranoidea</taxon>
        <taxon>Ranidae</taxon>
        <taxon>Staurois</taxon>
    </lineage>
</organism>
<name>A0ABN9GZQ9_9NEOB</name>
<sequence length="73" mass="8312">QRSVIHHSTEHVSTALESSYSLLYTTASHTLLCTWRCKPWMQLLSHGGHSMKLSMHCCCANLKATRSLEFFSE</sequence>
<feature type="non-terminal residue" evidence="1">
    <location>
        <position position="1"/>
    </location>
</feature>
<comment type="caution">
    <text evidence="1">The sequence shown here is derived from an EMBL/GenBank/DDBJ whole genome shotgun (WGS) entry which is preliminary data.</text>
</comment>
<protein>
    <submittedName>
        <fullName evidence="1">Uncharacterized protein</fullName>
    </submittedName>
</protein>
<evidence type="ECO:0000313" key="1">
    <source>
        <dbReference type="EMBL" id="CAI9614855.1"/>
    </source>
</evidence>
<dbReference type="EMBL" id="CATNWA010019764">
    <property type="protein sequence ID" value="CAI9614855.1"/>
    <property type="molecule type" value="Genomic_DNA"/>
</dbReference>
<keyword evidence="2" id="KW-1185">Reference proteome</keyword>
<accession>A0ABN9GZQ9</accession>
<gene>
    <name evidence="1" type="ORF">SPARVUS_LOCUS15151405</name>
</gene>
<proteinExistence type="predicted"/>